<sequence length="50" mass="5371">MTTWTTTIPGLEPVRTIADDRDAALTDALDHYGLHFAPDGTTVEPDATEA</sequence>
<reference evidence="1 2" key="1">
    <citation type="submission" date="2024-01" db="EMBL/GenBank/DDBJ databases">
        <title>Novel species of the genus Luteimonas isolated from rivers.</title>
        <authorList>
            <person name="Lu H."/>
        </authorList>
    </citation>
    <scope>NUCLEOTIDE SEQUENCE [LARGE SCALE GENOMIC DNA]</scope>
    <source>
        <strain evidence="1 2">SMYT11W</strain>
    </source>
</reference>
<keyword evidence="2" id="KW-1185">Reference proteome</keyword>
<proteinExistence type="predicted"/>
<dbReference type="EMBL" id="JAZHBM010000001">
    <property type="protein sequence ID" value="MEF3081908.1"/>
    <property type="molecule type" value="Genomic_DNA"/>
</dbReference>
<dbReference type="Proteomes" id="UP001358324">
    <property type="component" value="Unassembled WGS sequence"/>
</dbReference>
<name>A0ABU7WEI5_9GAMM</name>
<comment type="caution">
    <text evidence="1">The sequence shown here is derived from an EMBL/GenBank/DDBJ whole genome shotgun (WGS) entry which is preliminary data.</text>
</comment>
<evidence type="ECO:0000313" key="2">
    <source>
        <dbReference type="Proteomes" id="UP001358324"/>
    </source>
</evidence>
<accession>A0ABU7WEI5</accession>
<organism evidence="1 2">
    <name type="scientific">Luteimonas flava</name>
    <dbReference type="NCBI Taxonomy" id="3115822"/>
    <lineage>
        <taxon>Bacteria</taxon>
        <taxon>Pseudomonadati</taxon>
        <taxon>Pseudomonadota</taxon>
        <taxon>Gammaproteobacteria</taxon>
        <taxon>Lysobacterales</taxon>
        <taxon>Lysobacteraceae</taxon>
        <taxon>Luteimonas</taxon>
    </lineage>
</organism>
<evidence type="ECO:0000313" key="1">
    <source>
        <dbReference type="EMBL" id="MEF3081908.1"/>
    </source>
</evidence>
<gene>
    <name evidence="1" type="ORF">V3391_06735</name>
</gene>
<protein>
    <submittedName>
        <fullName evidence="1">Uncharacterized protein</fullName>
    </submittedName>
</protein>
<dbReference type="RefSeq" id="WP_332077622.1">
    <property type="nucleotide sequence ID" value="NZ_JAZHBM010000001.1"/>
</dbReference>